<dbReference type="RefSeq" id="XP_046042881.1">
    <property type="nucleotide sequence ID" value="XM_046194207.1"/>
</dbReference>
<dbReference type="Proteomes" id="UP000720189">
    <property type="component" value="Unassembled WGS sequence"/>
</dbReference>
<reference evidence="1" key="1">
    <citation type="journal article" date="2021" name="Nat. Commun.">
        <title>Genetic determinants of endophytism in the Arabidopsis root mycobiome.</title>
        <authorList>
            <person name="Mesny F."/>
            <person name="Miyauchi S."/>
            <person name="Thiergart T."/>
            <person name="Pickel B."/>
            <person name="Atanasova L."/>
            <person name="Karlsson M."/>
            <person name="Huettel B."/>
            <person name="Barry K.W."/>
            <person name="Haridas S."/>
            <person name="Chen C."/>
            <person name="Bauer D."/>
            <person name="Andreopoulos W."/>
            <person name="Pangilinan J."/>
            <person name="LaButti K."/>
            <person name="Riley R."/>
            <person name="Lipzen A."/>
            <person name="Clum A."/>
            <person name="Drula E."/>
            <person name="Henrissat B."/>
            <person name="Kohler A."/>
            <person name="Grigoriev I.V."/>
            <person name="Martin F.M."/>
            <person name="Hacquard S."/>
        </authorList>
    </citation>
    <scope>NUCLEOTIDE SEQUENCE</scope>
    <source>
        <strain evidence="1">MPI-CAGE-AT-0023</strain>
    </source>
</reference>
<dbReference type="EMBL" id="JAGMUX010000023">
    <property type="protein sequence ID" value="KAH7230070.1"/>
    <property type="molecule type" value="Genomic_DNA"/>
</dbReference>
<organism evidence="1 2">
    <name type="scientific">Fusarium redolens</name>
    <dbReference type="NCBI Taxonomy" id="48865"/>
    <lineage>
        <taxon>Eukaryota</taxon>
        <taxon>Fungi</taxon>
        <taxon>Dikarya</taxon>
        <taxon>Ascomycota</taxon>
        <taxon>Pezizomycotina</taxon>
        <taxon>Sordariomycetes</taxon>
        <taxon>Hypocreomycetidae</taxon>
        <taxon>Hypocreales</taxon>
        <taxon>Nectriaceae</taxon>
        <taxon>Fusarium</taxon>
        <taxon>Fusarium redolens species complex</taxon>
    </lineage>
</organism>
<protein>
    <submittedName>
        <fullName evidence="1">Uncharacterized protein</fullName>
    </submittedName>
</protein>
<keyword evidence="2" id="KW-1185">Reference proteome</keyword>
<sequence length="96" mass="10878">MGNRWHVLTAIGGYIAVAVIDLLSSEEASSELIDYCRAVEGPKCWNREWKQQSTFTLVELPNASATRRASFQWYGGALMMEERSPHGRIQQIAVHR</sequence>
<evidence type="ECO:0000313" key="2">
    <source>
        <dbReference type="Proteomes" id="UP000720189"/>
    </source>
</evidence>
<dbReference type="GeneID" id="70224161"/>
<comment type="caution">
    <text evidence="1">The sequence shown here is derived from an EMBL/GenBank/DDBJ whole genome shotgun (WGS) entry which is preliminary data.</text>
</comment>
<dbReference type="AlphaFoldDB" id="A0A9P9JS35"/>
<proteinExistence type="predicted"/>
<evidence type="ECO:0000313" key="1">
    <source>
        <dbReference type="EMBL" id="KAH7230070.1"/>
    </source>
</evidence>
<accession>A0A9P9JS35</accession>
<gene>
    <name evidence="1" type="ORF">BKA55DRAFT_583362</name>
</gene>
<name>A0A9P9JS35_FUSRE</name>